<evidence type="ECO:0000259" key="6">
    <source>
        <dbReference type="PROSITE" id="PS50850"/>
    </source>
</evidence>
<dbReference type="RefSeq" id="WP_237141408.1">
    <property type="nucleotide sequence ID" value="NZ_CP014989.1"/>
</dbReference>
<dbReference type="PANTHER" id="PTHR23501:SF154">
    <property type="entry name" value="MULTIDRUG-EFFLUX TRANSPORTER RV1634-RELATED"/>
    <property type="match status" value="1"/>
</dbReference>
<keyword evidence="2 5" id="KW-0812">Transmembrane</keyword>
<evidence type="ECO:0000256" key="3">
    <source>
        <dbReference type="ARBA" id="ARBA00022989"/>
    </source>
</evidence>
<feature type="transmembrane region" description="Helical" evidence="5">
    <location>
        <begin position="96"/>
        <end position="115"/>
    </location>
</feature>
<feature type="transmembrane region" description="Helical" evidence="5">
    <location>
        <begin position="33"/>
        <end position="53"/>
    </location>
</feature>
<dbReference type="PATRIC" id="fig|1758689.4.peg.68"/>
<dbReference type="AlphaFoldDB" id="A0A1B1N7Q5"/>
<dbReference type="Gene3D" id="1.20.1250.20">
    <property type="entry name" value="MFS general substrate transporter like domains"/>
    <property type="match status" value="1"/>
</dbReference>
<dbReference type="Pfam" id="PF07690">
    <property type="entry name" value="MFS_1"/>
    <property type="match status" value="1"/>
</dbReference>
<dbReference type="InterPro" id="IPR011701">
    <property type="entry name" value="MFS"/>
</dbReference>
<name>A0A1B1N7Q5_9MICO</name>
<evidence type="ECO:0000256" key="2">
    <source>
        <dbReference type="ARBA" id="ARBA00022692"/>
    </source>
</evidence>
<comment type="subcellular location">
    <subcellularLocation>
        <location evidence="1">Cell membrane</location>
        <topology evidence="1">Multi-pass membrane protein</topology>
    </subcellularLocation>
</comment>
<feature type="transmembrane region" description="Helical" evidence="5">
    <location>
        <begin position="370"/>
        <end position="391"/>
    </location>
</feature>
<dbReference type="STRING" id="1758689.SGUI_0067"/>
<organism evidence="7 8">
    <name type="scientific">Serinicoccus hydrothermalis</name>
    <dbReference type="NCBI Taxonomy" id="1758689"/>
    <lineage>
        <taxon>Bacteria</taxon>
        <taxon>Bacillati</taxon>
        <taxon>Actinomycetota</taxon>
        <taxon>Actinomycetes</taxon>
        <taxon>Micrococcales</taxon>
        <taxon>Ornithinimicrobiaceae</taxon>
        <taxon>Serinicoccus</taxon>
    </lineage>
</organism>
<sequence>MSTDPLSATATGTRERAPRSGAVFAPGIRSASVGATVLIAMFALEYIAVGAAMPTVAEALDGYHLYNMAFGATVALSVVGMILAGWWSDRSGPRPVVLAGAGVFSLGLLVAGLAPTMEVLIVGRGLQGLGSGLASVAVYVVIAQRVPDGLRPAVFSLLAAAWVLPGLAGPLLTGTLVEHLSWRWVFLGVVPVVLLSVWVLRPALRATYPGDDAGYLRGSIIGWAVLAALGVGLLNLAGDRVTAAEYAVGAVVLVLLFLAARRLLPSGTLALRRGLPSVVGVRSALGGSFVAAEAYLPLMLRDEHGYGPARAGAVLAVASCTWALGSWLQARVGPGRDRYRLMVVGTSLYAALMVVLAVSVAFSWPGWVVIALYGLATLGVGLAYPTTSLLTMRLSPEAEIGRNSSALQVGEALTSAFILAITGVVFGVFYATAPHTAFVGTLVVAVLVGLLSVSSALRARPARRAADGLGV</sequence>
<keyword evidence="8" id="KW-1185">Reference proteome</keyword>
<reference evidence="7 8" key="1">
    <citation type="submission" date="2016-03" db="EMBL/GenBank/DDBJ databases">
        <title>Shallow-sea hydrothermal system.</title>
        <authorList>
            <person name="Tang K."/>
        </authorList>
    </citation>
    <scope>NUCLEOTIDE SEQUENCE [LARGE SCALE GENOMIC DNA]</scope>
    <source>
        <strain evidence="7 8">JLT9</strain>
    </source>
</reference>
<evidence type="ECO:0000256" key="5">
    <source>
        <dbReference type="SAM" id="Phobius"/>
    </source>
</evidence>
<keyword evidence="3 5" id="KW-1133">Transmembrane helix</keyword>
<evidence type="ECO:0000256" key="4">
    <source>
        <dbReference type="ARBA" id="ARBA00023136"/>
    </source>
</evidence>
<accession>A0A1B1N7Q5</accession>
<dbReference type="PROSITE" id="PS50850">
    <property type="entry name" value="MFS"/>
    <property type="match status" value="1"/>
</dbReference>
<protein>
    <submittedName>
        <fullName evidence="7">MFS transporter</fullName>
    </submittedName>
</protein>
<dbReference type="InterPro" id="IPR020846">
    <property type="entry name" value="MFS_dom"/>
</dbReference>
<feature type="transmembrane region" description="Helical" evidence="5">
    <location>
        <begin position="216"/>
        <end position="237"/>
    </location>
</feature>
<feature type="transmembrane region" description="Helical" evidence="5">
    <location>
        <begin position="243"/>
        <end position="263"/>
    </location>
</feature>
<evidence type="ECO:0000256" key="1">
    <source>
        <dbReference type="ARBA" id="ARBA00004651"/>
    </source>
</evidence>
<dbReference type="EMBL" id="CP014989">
    <property type="protein sequence ID" value="ANS77463.1"/>
    <property type="molecule type" value="Genomic_DNA"/>
</dbReference>
<feature type="transmembrane region" description="Helical" evidence="5">
    <location>
        <begin position="184"/>
        <end position="204"/>
    </location>
</feature>
<feature type="transmembrane region" description="Helical" evidence="5">
    <location>
        <begin position="437"/>
        <end position="457"/>
    </location>
</feature>
<feature type="transmembrane region" description="Helical" evidence="5">
    <location>
        <begin position="341"/>
        <end position="364"/>
    </location>
</feature>
<dbReference type="GO" id="GO:0005886">
    <property type="term" value="C:plasma membrane"/>
    <property type="evidence" value="ECO:0007669"/>
    <property type="project" value="UniProtKB-SubCell"/>
</dbReference>
<dbReference type="Proteomes" id="UP000092482">
    <property type="component" value="Chromosome"/>
</dbReference>
<proteinExistence type="predicted"/>
<dbReference type="PANTHER" id="PTHR23501">
    <property type="entry name" value="MAJOR FACILITATOR SUPERFAMILY"/>
    <property type="match status" value="1"/>
</dbReference>
<feature type="transmembrane region" description="Helical" evidence="5">
    <location>
        <begin position="121"/>
        <end position="142"/>
    </location>
</feature>
<feature type="domain" description="Major facilitator superfamily (MFS) profile" evidence="6">
    <location>
        <begin position="31"/>
        <end position="460"/>
    </location>
</feature>
<feature type="transmembrane region" description="Helical" evidence="5">
    <location>
        <begin position="412"/>
        <end position="431"/>
    </location>
</feature>
<feature type="transmembrane region" description="Helical" evidence="5">
    <location>
        <begin position="308"/>
        <end position="329"/>
    </location>
</feature>
<dbReference type="SUPFAM" id="SSF103473">
    <property type="entry name" value="MFS general substrate transporter"/>
    <property type="match status" value="1"/>
</dbReference>
<feature type="transmembrane region" description="Helical" evidence="5">
    <location>
        <begin position="65"/>
        <end position="84"/>
    </location>
</feature>
<evidence type="ECO:0000313" key="7">
    <source>
        <dbReference type="EMBL" id="ANS77463.1"/>
    </source>
</evidence>
<dbReference type="InterPro" id="IPR036259">
    <property type="entry name" value="MFS_trans_sf"/>
</dbReference>
<keyword evidence="4 5" id="KW-0472">Membrane</keyword>
<dbReference type="KEGG" id="serj:SGUI_0067"/>
<evidence type="ECO:0000313" key="8">
    <source>
        <dbReference type="Proteomes" id="UP000092482"/>
    </source>
</evidence>
<gene>
    <name evidence="7" type="ORF">SGUI_0067</name>
</gene>
<dbReference type="GO" id="GO:0022857">
    <property type="term" value="F:transmembrane transporter activity"/>
    <property type="evidence" value="ECO:0007669"/>
    <property type="project" value="InterPro"/>
</dbReference>
<feature type="transmembrane region" description="Helical" evidence="5">
    <location>
        <begin position="154"/>
        <end position="172"/>
    </location>
</feature>